<dbReference type="PROSITE" id="PS51898">
    <property type="entry name" value="TYR_RECOMBINASE"/>
    <property type="match status" value="1"/>
</dbReference>
<organism evidence="14 15">
    <name type="scientific">Dehalobacter restrictus</name>
    <dbReference type="NCBI Taxonomy" id="55583"/>
    <lineage>
        <taxon>Bacteria</taxon>
        <taxon>Bacillati</taxon>
        <taxon>Bacillota</taxon>
        <taxon>Clostridia</taxon>
        <taxon>Eubacteriales</taxon>
        <taxon>Desulfitobacteriaceae</taxon>
        <taxon>Dehalobacter</taxon>
    </lineage>
</organism>
<evidence type="ECO:0000256" key="2">
    <source>
        <dbReference type="ARBA" id="ARBA00010450"/>
    </source>
</evidence>
<evidence type="ECO:0000259" key="12">
    <source>
        <dbReference type="PROSITE" id="PS51898"/>
    </source>
</evidence>
<dbReference type="InterPro" id="IPR010998">
    <property type="entry name" value="Integrase_recombinase_N"/>
</dbReference>
<evidence type="ECO:0000256" key="10">
    <source>
        <dbReference type="HAMAP-Rule" id="MF_01808"/>
    </source>
</evidence>
<evidence type="ECO:0000256" key="8">
    <source>
        <dbReference type="ARBA" id="ARBA00023172"/>
    </source>
</evidence>
<dbReference type="GO" id="GO:0007059">
    <property type="term" value="P:chromosome segregation"/>
    <property type="evidence" value="ECO:0007669"/>
    <property type="project" value="UniProtKB-UniRule"/>
</dbReference>
<protein>
    <recommendedName>
        <fullName evidence="10">Tyrosine recombinase XerC</fullName>
    </recommendedName>
</protein>
<evidence type="ECO:0000256" key="7">
    <source>
        <dbReference type="ARBA" id="ARBA00023125"/>
    </source>
</evidence>
<gene>
    <name evidence="14" type="primary">xerD</name>
    <name evidence="10" type="synonym">xerC</name>
    <name evidence="14" type="ORF">GQ588_07010</name>
</gene>
<evidence type="ECO:0000256" key="4">
    <source>
        <dbReference type="ARBA" id="ARBA00022618"/>
    </source>
</evidence>
<reference evidence="14 15" key="1">
    <citation type="submission" date="2019-12" db="EMBL/GenBank/DDBJ databases">
        <title>Sequence classification of anaerobic respiratory reductive dehalogenases: First we see many, then we see few.</title>
        <authorList>
            <person name="Molenda O."/>
            <person name="Puentes Jacome L.A."/>
            <person name="Cao X."/>
            <person name="Nesbo C.L."/>
            <person name="Tang S."/>
            <person name="Morson N."/>
            <person name="Patron J."/>
            <person name="Lomheim L."/>
            <person name="Wishart D.S."/>
            <person name="Edwards E.A."/>
        </authorList>
    </citation>
    <scope>NUCLEOTIDE SEQUENCE [LARGE SCALE GENOMIC DNA]</scope>
    <source>
        <strain evidence="14 15">12DCA</strain>
    </source>
</reference>
<dbReference type="InterPro" id="IPR011932">
    <property type="entry name" value="Recomb_XerD"/>
</dbReference>
<evidence type="ECO:0000313" key="14">
    <source>
        <dbReference type="EMBL" id="QHA00398.1"/>
    </source>
</evidence>
<name>A0A857DIF5_9FIRM</name>
<dbReference type="InterPro" id="IPR011010">
    <property type="entry name" value="DNA_brk_join_enz"/>
</dbReference>
<feature type="active site" evidence="10">
    <location>
        <position position="279"/>
    </location>
</feature>
<keyword evidence="8 10" id="KW-0233">DNA recombination</keyword>
<feature type="active site" evidence="10">
    <location>
        <position position="253"/>
    </location>
</feature>
<dbReference type="Pfam" id="PF00589">
    <property type="entry name" value="Phage_integrase"/>
    <property type="match status" value="1"/>
</dbReference>
<keyword evidence="3 10" id="KW-0963">Cytoplasm</keyword>
<keyword evidence="9 10" id="KW-0131">Cell cycle</keyword>
<dbReference type="GO" id="GO:0003677">
    <property type="term" value="F:DNA binding"/>
    <property type="evidence" value="ECO:0007669"/>
    <property type="project" value="UniProtKB-UniRule"/>
</dbReference>
<dbReference type="Proteomes" id="UP000430508">
    <property type="component" value="Chromosome"/>
</dbReference>
<dbReference type="NCBIfam" id="TIGR02225">
    <property type="entry name" value="recomb_XerD"/>
    <property type="match status" value="1"/>
</dbReference>
<feature type="region of interest" description="Disordered" evidence="11">
    <location>
        <begin position="301"/>
        <end position="323"/>
    </location>
</feature>
<dbReference type="InterPro" id="IPR013762">
    <property type="entry name" value="Integrase-like_cat_sf"/>
</dbReference>
<keyword evidence="6 10" id="KW-0229">DNA integration</keyword>
<sequence>MSKDSKLRDDLLEDYLYHLRVERGLSVNTCSNYSRDLYKFVLFIQENGRTVLQCSTSDLITFILDEKKQGKSARTLARYTAALRGFYGYLLQEDKRNDDPTVFLAAPKLEQKLPHVLSEINLTRAIDQNDSQNDLSSRDRAIVEVLYGSGLRVSELIGLSLNDISYHLGYIRCRGKGNKERIVPLGEPGILILKAYIDSTRQMLLARNPKPTAEARNILFLNSRGKPLTRQGVWLILKKWAAENNLGSSVYPHLLRHSFATHLLDNGADLRSVQEMLGHADISTTQIYTHLTKKRLLDVFRKSHPRAKKGGNTDGSGDTDRNG</sequence>
<dbReference type="InterPro" id="IPR004107">
    <property type="entry name" value="Integrase_SAM-like_N"/>
</dbReference>
<keyword evidence="5 10" id="KW-0159">Chromosome partition</keyword>
<keyword evidence="7 10" id="KW-0238">DNA-binding</keyword>
<dbReference type="CDD" id="cd00798">
    <property type="entry name" value="INT_XerDC_C"/>
    <property type="match status" value="1"/>
</dbReference>
<feature type="active site" evidence="10">
    <location>
        <position position="256"/>
    </location>
</feature>
<dbReference type="Gene3D" id="1.10.150.130">
    <property type="match status" value="1"/>
</dbReference>
<dbReference type="GO" id="GO:0009037">
    <property type="term" value="F:tyrosine-based site-specific recombinase activity"/>
    <property type="evidence" value="ECO:0007669"/>
    <property type="project" value="UniProtKB-UniRule"/>
</dbReference>
<dbReference type="PROSITE" id="PS51900">
    <property type="entry name" value="CB"/>
    <property type="match status" value="1"/>
</dbReference>
<dbReference type="Gene3D" id="1.10.443.10">
    <property type="entry name" value="Intergrase catalytic core"/>
    <property type="match status" value="1"/>
</dbReference>
<proteinExistence type="inferred from homology"/>
<dbReference type="InterPro" id="IPR002104">
    <property type="entry name" value="Integrase_catalytic"/>
</dbReference>
<dbReference type="InterPro" id="IPR023009">
    <property type="entry name" value="Tyrosine_recombinase_XerC/XerD"/>
</dbReference>
<evidence type="ECO:0000256" key="9">
    <source>
        <dbReference type="ARBA" id="ARBA00023306"/>
    </source>
</evidence>
<feature type="domain" description="Core-binding (CB)" evidence="13">
    <location>
        <begin position="6"/>
        <end position="91"/>
    </location>
</feature>
<dbReference type="Pfam" id="PF02899">
    <property type="entry name" value="Phage_int_SAM_1"/>
    <property type="match status" value="1"/>
</dbReference>
<comment type="similarity">
    <text evidence="2">Belongs to the 'phage' integrase family. XerD subfamily.</text>
</comment>
<evidence type="ECO:0000256" key="11">
    <source>
        <dbReference type="SAM" id="MobiDB-lite"/>
    </source>
</evidence>
<evidence type="ECO:0000256" key="3">
    <source>
        <dbReference type="ARBA" id="ARBA00022490"/>
    </source>
</evidence>
<comment type="function">
    <text evidence="10">Site-specific tyrosine recombinase, which acts by catalyzing the cutting and rejoining of the recombining DNA molecules. The XerC-XerD complex is essential to convert dimers of the bacterial chromosome into monomers to permit their segregation at cell division. It also contributes to the segregational stability of plasmids.</text>
</comment>
<evidence type="ECO:0000256" key="5">
    <source>
        <dbReference type="ARBA" id="ARBA00022829"/>
    </source>
</evidence>
<evidence type="ECO:0000313" key="15">
    <source>
        <dbReference type="Proteomes" id="UP000430508"/>
    </source>
</evidence>
<keyword evidence="4 10" id="KW-0132">Cell division</keyword>
<dbReference type="EMBL" id="CP046996">
    <property type="protein sequence ID" value="QHA00398.1"/>
    <property type="molecule type" value="Genomic_DNA"/>
</dbReference>
<evidence type="ECO:0000256" key="1">
    <source>
        <dbReference type="ARBA" id="ARBA00004496"/>
    </source>
</evidence>
<dbReference type="AlphaFoldDB" id="A0A857DIF5"/>
<dbReference type="InterPro" id="IPR044068">
    <property type="entry name" value="CB"/>
</dbReference>
<dbReference type="InterPro" id="IPR050090">
    <property type="entry name" value="Tyrosine_recombinase_XerCD"/>
</dbReference>
<dbReference type="GO" id="GO:0006313">
    <property type="term" value="P:DNA transposition"/>
    <property type="evidence" value="ECO:0007669"/>
    <property type="project" value="UniProtKB-UniRule"/>
</dbReference>
<evidence type="ECO:0000256" key="6">
    <source>
        <dbReference type="ARBA" id="ARBA00022908"/>
    </source>
</evidence>
<dbReference type="SUPFAM" id="SSF56349">
    <property type="entry name" value="DNA breaking-rejoining enzymes"/>
    <property type="match status" value="1"/>
</dbReference>
<dbReference type="NCBIfam" id="NF001399">
    <property type="entry name" value="PRK00283.1"/>
    <property type="match status" value="1"/>
</dbReference>
<dbReference type="GO" id="GO:0051301">
    <property type="term" value="P:cell division"/>
    <property type="evidence" value="ECO:0007669"/>
    <property type="project" value="UniProtKB-KW"/>
</dbReference>
<comment type="similarity">
    <text evidence="10">Belongs to the 'phage' integrase family. XerC subfamily.</text>
</comment>
<feature type="domain" description="Tyr recombinase" evidence="12">
    <location>
        <begin position="112"/>
        <end position="301"/>
    </location>
</feature>
<feature type="active site" description="O-(3'-phospho-DNA)-tyrosine intermediate" evidence="10">
    <location>
        <position position="288"/>
    </location>
</feature>
<dbReference type="PANTHER" id="PTHR30349">
    <property type="entry name" value="PHAGE INTEGRASE-RELATED"/>
    <property type="match status" value="1"/>
</dbReference>
<accession>A0A857DIF5</accession>
<dbReference type="HAMAP" id="MF_01808">
    <property type="entry name" value="Recomb_XerC_XerD"/>
    <property type="match status" value="1"/>
</dbReference>
<feature type="active site" evidence="10">
    <location>
        <position position="176"/>
    </location>
</feature>
<evidence type="ECO:0000259" key="13">
    <source>
        <dbReference type="PROSITE" id="PS51900"/>
    </source>
</evidence>
<dbReference type="GO" id="GO:0005737">
    <property type="term" value="C:cytoplasm"/>
    <property type="evidence" value="ECO:0007669"/>
    <property type="project" value="UniProtKB-SubCell"/>
</dbReference>
<comment type="subcellular location">
    <subcellularLocation>
        <location evidence="1 10">Cytoplasm</location>
    </subcellularLocation>
</comment>
<comment type="subunit">
    <text evidence="10">Forms a cyclic heterotetrameric complex composed of two molecules of XerC and two molecules of XerD.</text>
</comment>
<dbReference type="PANTHER" id="PTHR30349:SF81">
    <property type="entry name" value="TYROSINE RECOMBINASE XERC"/>
    <property type="match status" value="1"/>
</dbReference>
<dbReference type="RefSeq" id="WP_019225570.1">
    <property type="nucleotide sequence ID" value="NZ_CP046996.1"/>
</dbReference>
<feature type="active site" evidence="10">
    <location>
        <position position="152"/>
    </location>
</feature>